<gene>
    <name evidence="2" type="ORF">GA0061099_1006204</name>
</gene>
<feature type="region of interest" description="Disordered" evidence="1">
    <location>
        <begin position="1"/>
        <end position="58"/>
    </location>
</feature>
<proteinExistence type="predicted"/>
<name>A0A1C3WI97_9BRAD</name>
<reference evidence="2 3" key="1">
    <citation type="submission" date="2016-08" db="EMBL/GenBank/DDBJ databases">
        <authorList>
            <person name="Seilhamer J.J."/>
        </authorList>
    </citation>
    <scope>NUCLEOTIDE SEQUENCE [LARGE SCALE GENOMIC DNA]</scope>
    <source>
        <strain evidence="2 3">CCBAU 10071</strain>
    </source>
</reference>
<dbReference type="EMBL" id="FMAE01000006">
    <property type="protein sequence ID" value="SCB39751.1"/>
    <property type="molecule type" value="Genomic_DNA"/>
</dbReference>
<evidence type="ECO:0000256" key="1">
    <source>
        <dbReference type="SAM" id="MobiDB-lite"/>
    </source>
</evidence>
<organism evidence="2 3">
    <name type="scientific">Bradyrhizobium yuanmingense</name>
    <dbReference type="NCBI Taxonomy" id="108015"/>
    <lineage>
        <taxon>Bacteria</taxon>
        <taxon>Pseudomonadati</taxon>
        <taxon>Pseudomonadota</taxon>
        <taxon>Alphaproteobacteria</taxon>
        <taxon>Hyphomicrobiales</taxon>
        <taxon>Nitrobacteraceae</taxon>
        <taxon>Bradyrhizobium</taxon>
    </lineage>
</organism>
<sequence>MAKPGAPSKTTPNEKAIGSQLQPRREVLAHRRFPSAHKVAKSRSTLPRTGGHHARVAGCDNPTQIAELATFV</sequence>
<evidence type="ECO:0000313" key="3">
    <source>
        <dbReference type="Proteomes" id="UP000183174"/>
    </source>
</evidence>
<accession>A0A1C3WI97</accession>
<feature type="compositionally biased region" description="Basic residues" evidence="1">
    <location>
        <begin position="30"/>
        <end position="41"/>
    </location>
</feature>
<dbReference type="Proteomes" id="UP000183174">
    <property type="component" value="Unassembled WGS sequence"/>
</dbReference>
<dbReference type="AlphaFoldDB" id="A0A1C3WI97"/>
<evidence type="ECO:0000313" key="2">
    <source>
        <dbReference type="EMBL" id="SCB39751.1"/>
    </source>
</evidence>
<protein>
    <submittedName>
        <fullName evidence="2">Uncharacterized protein</fullName>
    </submittedName>
</protein>